<evidence type="ECO:0000256" key="10">
    <source>
        <dbReference type="SAM" id="MobiDB-lite"/>
    </source>
</evidence>
<evidence type="ECO:0000259" key="12">
    <source>
        <dbReference type="PROSITE" id="PS51873"/>
    </source>
</evidence>
<evidence type="ECO:0000256" key="9">
    <source>
        <dbReference type="PROSITE-ProRule" id="PRU00175"/>
    </source>
</evidence>
<feature type="domain" description="RING-type" evidence="11">
    <location>
        <begin position="334"/>
        <end position="383"/>
    </location>
</feature>
<gene>
    <name evidence="13" type="ORF">VSDG_00350</name>
</gene>
<keyword evidence="6 9" id="KW-0863">Zinc-finger</keyword>
<dbReference type="CDD" id="cd22584">
    <property type="entry name" value="Rcat_RBR_unk"/>
    <property type="match status" value="1"/>
</dbReference>
<feature type="domain" description="RING-type" evidence="12">
    <location>
        <begin position="330"/>
        <end position="530"/>
    </location>
</feature>
<evidence type="ECO:0000259" key="11">
    <source>
        <dbReference type="PROSITE" id="PS50089"/>
    </source>
</evidence>
<dbReference type="Pfam" id="PF01485">
    <property type="entry name" value="IBR"/>
    <property type="match status" value="2"/>
</dbReference>
<evidence type="ECO:0000256" key="7">
    <source>
        <dbReference type="ARBA" id="ARBA00022786"/>
    </source>
</evidence>
<keyword evidence="3" id="KW-0808">Transferase</keyword>
<dbReference type="EC" id="2.3.2.31" evidence="2"/>
<dbReference type="AlphaFoldDB" id="A0A423WNJ9"/>
<dbReference type="InterPro" id="IPR001841">
    <property type="entry name" value="Znf_RING"/>
</dbReference>
<dbReference type="GO" id="GO:0008270">
    <property type="term" value="F:zinc ion binding"/>
    <property type="evidence" value="ECO:0007669"/>
    <property type="project" value="UniProtKB-KW"/>
</dbReference>
<dbReference type="Gene3D" id="1.20.120.1750">
    <property type="match status" value="1"/>
</dbReference>
<protein>
    <recommendedName>
        <fullName evidence="2">RBR-type E3 ubiquitin transferase</fullName>
        <ecNumber evidence="2">2.3.2.31</ecNumber>
    </recommendedName>
</protein>
<evidence type="ECO:0000313" key="14">
    <source>
        <dbReference type="Proteomes" id="UP000284375"/>
    </source>
</evidence>
<dbReference type="OrthoDB" id="9977870at2759"/>
<dbReference type="InterPro" id="IPR017907">
    <property type="entry name" value="Znf_RING_CS"/>
</dbReference>
<keyword evidence="8" id="KW-0862">Zinc</keyword>
<feature type="region of interest" description="Disordered" evidence="10">
    <location>
        <begin position="775"/>
        <end position="799"/>
    </location>
</feature>
<evidence type="ECO:0000256" key="6">
    <source>
        <dbReference type="ARBA" id="ARBA00022771"/>
    </source>
</evidence>
<keyword evidence="5" id="KW-0677">Repeat</keyword>
<dbReference type="InterPro" id="IPR013083">
    <property type="entry name" value="Znf_RING/FYVE/PHD"/>
</dbReference>
<feature type="compositionally biased region" description="Basic and acidic residues" evidence="10">
    <location>
        <begin position="131"/>
        <end position="152"/>
    </location>
</feature>
<dbReference type="InterPro" id="IPR031127">
    <property type="entry name" value="E3_UB_ligase_RBR"/>
</dbReference>
<evidence type="ECO:0000256" key="5">
    <source>
        <dbReference type="ARBA" id="ARBA00022737"/>
    </source>
</evidence>
<sequence>MLVHHPPLSSMTRPSKSKDLYRRPSISIREAALAAYEDEDSPPETRRRSQSRPRSVHPVPSAPVSRHTSGTFATPCVSESESNGEDTDTTYDSPDEEREPRRSERERLRRRIERSRSRVEPRRAQHHRRRRDEVSARPEEDYDETDSRHTPSLDEEPPPRPFSRSRSRSRAPSARRITHEPHGSVSEEPSVENLRDRFEPRDSRRQRHKSQGREPRRRRSESHADPSSTPKRYVLPSIFGGSHPGSSHRVRSSSKGYYDTEVMSVERPGRHHPPSASLRRSNTIGGSQAAASQHHSVSSTKRSSSSTFLGSFFGPSLHSHHHQAPDKPVKKVECVVCMDDLPPRKAAKLKCGHRMCHSCLKRSFKLSITDPQHMPPRCCTADNIPLKHVEKLFDNEFKKTWNKKFTEYSAKNRIYCIKRGCNEFIRPEDIHHSDDGKKYGRCARCRTKVCVRCNGKWHGGRDCPKDEETVRFLAQAKDEGWQRCFRCKAMVELKEGCNHMTCRCGAEFCMICGERWKSCDCPWFNYETVENDRLQHMQVPMPARERFGGGRPTVDMPPSPPRDWQAPGASPFNGPRPRPQNYDEERLLRRLQEDRDEAYARRLQNYQHYDDDREDDFLGGFGDINGLGNAVPMPAMTIDPGPLFDRTGTGYVQDVNRARGVGPNSLERRLADRFNTDLRQNPTHRGPPAHGAAPPPPLLQSSATMPLPALGPPAGPARRHTLESGELYADDGPFPRPSGGTRSVERVTASGRTTRPLVYEEPEEMGFPMGAVVRKQHTRDPPRASNLAGLTGSGRGMDRVSEWRTHVEPGFLGPETASVCSSG</sequence>
<name>A0A423WNJ9_CYTCH</name>
<feature type="compositionally biased region" description="Polar residues" evidence="10">
    <location>
        <begin position="66"/>
        <end position="81"/>
    </location>
</feature>
<dbReference type="Gene3D" id="3.30.40.10">
    <property type="entry name" value="Zinc/RING finger domain, C3HC4 (zinc finger)"/>
    <property type="match status" value="1"/>
</dbReference>
<dbReference type="EMBL" id="LJZO01000001">
    <property type="protein sequence ID" value="ROW05038.1"/>
    <property type="molecule type" value="Genomic_DNA"/>
</dbReference>
<dbReference type="Proteomes" id="UP000284375">
    <property type="component" value="Unassembled WGS sequence"/>
</dbReference>
<evidence type="ECO:0000256" key="2">
    <source>
        <dbReference type="ARBA" id="ARBA00012251"/>
    </source>
</evidence>
<comment type="catalytic activity">
    <reaction evidence="1">
        <text>[E2 ubiquitin-conjugating enzyme]-S-ubiquitinyl-L-cysteine + [acceptor protein]-L-lysine = [E2 ubiquitin-conjugating enzyme]-L-cysteine + [acceptor protein]-N(6)-ubiquitinyl-L-lysine.</text>
        <dbReference type="EC" id="2.3.2.31"/>
    </reaction>
</comment>
<evidence type="ECO:0000256" key="3">
    <source>
        <dbReference type="ARBA" id="ARBA00022679"/>
    </source>
</evidence>
<keyword evidence="14" id="KW-1185">Reference proteome</keyword>
<keyword evidence="4" id="KW-0479">Metal-binding</keyword>
<dbReference type="InterPro" id="IPR044066">
    <property type="entry name" value="TRIAD_supradom"/>
</dbReference>
<dbReference type="PROSITE" id="PS00518">
    <property type="entry name" value="ZF_RING_1"/>
    <property type="match status" value="1"/>
</dbReference>
<dbReference type="GO" id="GO:0061630">
    <property type="term" value="F:ubiquitin protein ligase activity"/>
    <property type="evidence" value="ECO:0007669"/>
    <property type="project" value="UniProtKB-EC"/>
</dbReference>
<dbReference type="PANTHER" id="PTHR11685">
    <property type="entry name" value="RBR FAMILY RING FINGER AND IBR DOMAIN-CONTAINING"/>
    <property type="match status" value="1"/>
</dbReference>
<accession>A0A423WNJ9</accession>
<evidence type="ECO:0000256" key="4">
    <source>
        <dbReference type="ARBA" id="ARBA00022723"/>
    </source>
</evidence>
<dbReference type="GO" id="GO:0016567">
    <property type="term" value="P:protein ubiquitination"/>
    <property type="evidence" value="ECO:0007669"/>
    <property type="project" value="InterPro"/>
</dbReference>
<feature type="compositionally biased region" description="Basic and acidic residues" evidence="10">
    <location>
        <begin position="98"/>
        <end position="107"/>
    </location>
</feature>
<dbReference type="PROSITE" id="PS50089">
    <property type="entry name" value="ZF_RING_2"/>
    <property type="match status" value="1"/>
</dbReference>
<evidence type="ECO:0000256" key="1">
    <source>
        <dbReference type="ARBA" id="ARBA00001798"/>
    </source>
</evidence>
<dbReference type="CDD" id="cd20335">
    <property type="entry name" value="BRcat_RBR"/>
    <property type="match status" value="1"/>
</dbReference>
<evidence type="ECO:0000313" key="13">
    <source>
        <dbReference type="EMBL" id="ROW05038.1"/>
    </source>
</evidence>
<dbReference type="STRING" id="252740.A0A423WNJ9"/>
<evidence type="ECO:0000256" key="8">
    <source>
        <dbReference type="ARBA" id="ARBA00022833"/>
    </source>
</evidence>
<feature type="compositionally biased region" description="Acidic residues" evidence="10">
    <location>
        <begin position="82"/>
        <end position="97"/>
    </location>
</feature>
<dbReference type="PROSITE" id="PS51873">
    <property type="entry name" value="TRIAD"/>
    <property type="match status" value="1"/>
</dbReference>
<dbReference type="InterPro" id="IPR002867">
    <property type="entry name" value="IBR_dom"/>
</dbReference>
<organism evidence="13 14">
    <name type="scientific">Cytospora chrysosperma</name>
    <name type="common">Cytospora canker fungus</name>
    <name type="synonym">Sphaeria chrysosperma</name>
    <dbReference type="NCBI Taxonomy" id="252740"/>
    <lineage>
        <taxon>Eukaryota</taxon>
        <taxon>Fungi</taxon>
        <taxon>Dikarya</taxon>
        <taxon>Ascomycota</taxon>
        <taxon>Pezizomycotina</taxon>
        <taxon>Sordariomycetes</taxon>
        <taxon>Sordariomycetidae</taxon>
        <taxon>Diaporthales</taxon>
        <taxon>Cytosporaceae</taxon>
        <taxon>Cytospora</taxon>
    </lineage>
</organism>
<feature type="region of interest" description="Disordered" evidence="10">
    <location>
        <begin position="544"/>
        <end position="581"/>
    </location>
</feature>
<dbReference type="SUPFAM" id="SSF57850">
    <property type="entry name" value="RING/U-box"/>
    <property type="match status" value="3"/>
</dbReference>
<feature type="compositionally biased region" description="Basic residues" evidence="10">
    <location>
        <begin position="204"/>
        <end position="220"/>
    </location>
</feature>
<comment type="caution">
    <text evidence="13">The sequence shown here is derived from an EMBL/GenBank/DDBJ whole genome shotgun (WGS) entry which is preliminary data.</text>
</comment>
<feature type="compositionally biased region" description="Basic and acidic residues" evidence="10">
    <location>
        <begin position="193"/>
        <end position="203"/>
    </location>
</feature>
<feature type="region of interest" description="Disordered" evidence="10">
    <location>
        <begin position="678"/>
        <end position="754"/>
    </location>
</feature>
<reference evidence="13 14" key="1">
    <citation type="submission" date="2015-09" db="EMBL/GenBank/DDBJ databases">
        <title>Host preference determinants of Valsa canker pathogens revealed by comparative genomics.</title>
        <authorList>
            <person name="Yin Z."/>
            <person name="Huang L."/>
        </authorList>
    </citation>
    <scope>NUCLEOTIDE SEQUENCE [LARGE SCALE GENOMIC DNA]</scope>
    <source>
        <strain evidence="13 14">YSFL</strain>
    </source>
</reference>
<proteinExistence type="predicted"/>
<feature type="compositionally biased region" description="Basic and acidic residues" evidence="10">
    <location>
        <begin position="114"/>
        <end position="123"/>
    </location>
</feature>
<keyword evidence="7" id="KW-0833">Ubl conjugation pathway</keyword>
<feature type="region of interest" description="Disordered" evidence="10">
    <location>
        <begin position="1"/>
        <end position="303"/>
    </location>
</feature>
<feature type="compositionally biased region" description="Low complexity" evidence="10">
    <location>
        <begin position="287"/>
        <end position="303"/>
    </location>
</feature>